<reference evidence="3" key="1">
    <citation type="journal article" date="2020" name="MBio">
        <title>Horizontal gene transfer to a defensive symbiont with a reduced genome amongst a multipartite beetle microbiome.</title>
        <authorList>
            <person name="Waterworth S.C."/>
            <person name="Florez L.V."/>
            <person name="Rees E.R."/>
            <person name="Hertweck C."/>
            <person name="Kaltenpoth M."/>
            <person name="Kwan J.C."/>
        </authorList>
    </citation>
    <scope>NUCLEOTIDE SEQUENCE [LARGE SCALE GENOMIC DNA]</scope>
</reference>
<evidence type="ECO:0000256" key="1">
    <source>
        <dbReference type="SAM" id="Phobius"/>
    </source>
</evidence>
<keyword evidence="1" id="KW-0472">Membrane</keyword>
<proteinExistence type="predicted"/>
<keyword evidence="1" id="KW-0812">Transmembrane</keyword>
<gene>
    <name evidence="2" type="ORF">GAK29_04244</name>
</gene>
<evidence type="ECO:0000313" key="2">
    <source>
        <dbReference type="EMBL" id="KAF1018416.1"/>
    </source>
</evidence>
<comment type="caution">
    <text evidence="2">The sequence shown here is derived from an EMBL/GenBank/DDBJ whole genome shotgun (WGS) entry which is preliminary data.</text>
</comment>
<dbReference type="AlphaFoldDB" id="A0A833PBJ8"/>
<sequence length="199" mass="23081">MNPIISTIISILGVSAVSAVFLSLLKYIFLPQYRLEINRKKHSDDATAVLKYYTETYKANQTTSKSKFELQKATNAAFGTTRFNYELLFMLFDRDERDVEGIAKELQKRWILLKVDYIQKKIKCRIPIDKVNLISFILFIVYIIISIIILVMAAGYEWGFLKNLNQSNVMLLLLIAILICGYFFYVLGNLKALERLIDR</sequence>
<feature type="transmembrane region" description="Helical" evidence="1">
    <location>
        <begin position="6"/>
        <end position="30"/>
    </location>
</feature>
<evidence type="ECO:0000313" key="3">
    <source>
        <dbReference type="Proteomes" id="UP000490535"/>
    </source>
</evidence>
<organism evidence="2 3">
    <name type="scientific">Acinetobacter bereziniae</name>
    <name type="common">Acinetobacter genomosp. 10</name>
    <dbReference type="NCBI Taxonomy" id="106648"/>
    <lineage>
        <taxon>Bacteria</taxon>
        <taxon>Pseudomonadati</taxon>
        <taxon>Pseudomonadota</taxon>
        <taxon>Gammaproteobacteria</taxon>
        <taxon>Moraxellales</taxon>
        <taxon>Moraxellaceae</taxon>
        <taxon>Acinetobacter</taxon>
    </lineage>
</organism>
<dbReference type="EMBL" id="WNDP01000176">
    <property type="protein sequence ID" value="KAF1018416.1"/>
    <property type="molecule type" value="Genomic_DNA"/>
</dbReference>
<accession>A0A833PBJ8</accession>
<feature type="transmembrane region" description="Helical" evidence="1">
    <location>
        <begin position="131"/>
        <end position="156"/>
    </location>
</feature>
<protein>
    <submittedName>
        <fullName evidence="2">Uncharacterized protein</fullName>
    </submittedName>
</protein>
<feature type="transmembrane region" description="Helical" evidence="1">
    <location>
        <begin position="168"/>
        <end position="187"/>
    </location>
</feature>
<keyword evidence="1" id="KW-1133">Transmembrane helix</keyword>
<dbReference type="Proteomes" id="UP000490535">
    <property type="component" value="Unassembled WGS sequence"/>
</dbReference>
<name>A0A833PBJ8_ACIBZ</name>